<dbReference type="SUPFAM" id="SSF47616">
    <property type="entry name" value="GST C-terminal domain-like"/>
    <property type="match status" value="1"/>
</dbReference>
<dbReference type="SUPFAM" id="SSF52833">
    <property type="entry name" value="Thioredoxin-like"/>
    <property type="match status" value="1"/>
</dbReference>
<dbReference type="AlphaFoldDB" id="A0A7Z7N3B9"/>
<dbReference type="EMBL" id="OCSU01000002">
    <property type="protein sequence ID" value="SOE80605.1"/>
    <property type="molecule type" value="Genomic_DNA"/>
</dbReference>
<dbReference type="Pfam" id="PF02798">
    <property type="entry name" value="GST_N"/>
    <property type="match status" value="1"/>
</dbReference>
<dbReference type="InterPro" id="IPR040079">
    <property type="entry name" value="Glutathione_S-Trfase"/>
</dbReference>
<organism evidence="4 5">
    <name type="scientific">Caballeronia arationis</name>
    <dbReference type="NCBI Taxonomy" id="1777142"/>
    <lineage>
        <taxon>Bacteria</taxon>
        <taxon>Pseudomonadati</taxon>
        <taxon>Pseudomonadota</taxon>
        <taxon>Betaproteobacteria</taxon>
        <taxon>Burkholderiales</taxon>
        <taxon>Burkholderiaceae</taxon>
        <taxon>Caballeronia</taxon>
    </lineage>
</organism>
<evidence type="ECO:0000313" key="5">
    <source>
        <dbReference type="Proteomes" id="UP000219522"/>
    </source>
</evidence>
<dbReference type="SFLD" id="SFLDG00358">
    <property type="entry name" value="Main_(cytGST)"/>
    <property type="match status" value="1"/>
</dbReference>
<dbReference type="PROSITE" id="PS50405">
    <property type="entry name" value="GST_CTER"/>
    <property type="match status" value="1"/>
</dbReference>
<dbReference type="Proteomes" id="UP000219522">
    <property type="component" value="Unassembled WGS sequence"/>
</dbReference>
<dbReference type="RefSeq" id="WP_097190603.1">
    <property type="nucleotide sequence ID" value="NZ_OCSU01000002.1"/>
</dbReference>
<proteinExistence type="inferred from homology"/>
<dbReference type="PANTHER" id="PTHR44051">
    <property type="entry name" value="GLUTATHIONE S-TRANSFERASE-RELATED"/>
    <property type="match status" value="1"/>
</dbReference>
<dbReference type="Gene3D" id="3.40.30.10">
    <property type="entry name" value="Glutaredoxin"/>
    <property type="match status" value="1"/>
</dbReference>
<dbReference type="InterPro" id="IPR004046">
    <property type="entry name" value="GST_C"/>
</dbReference>
<dbReference type="Gene3D" id="1.20.1050.10">
    <property type="match status" value="1"/>
</dbReference>
<dbReference type="InterPro" id="IPR036249">
    <property type="entry name" value="Thioredoxin-like_sf"/>
</dbReference>
<comment type="similarity">
    <text evidence="1">Belongs to the GST superfamily.</text>
</comment>
<dbReference type="SFLD" id="SFLDS00019">
    <property type="entry name" value="Glutathione_Transferase_(cytos"/>
    <property type="match status" value="1"/>
</dbReference>
<feature type="domain" description="GST N-terminal" evidence="2">
    <location>
        <begin position="9"/>
        <end position="92"/>
    </location>
</feature>
<dbReference type="InterPro" id="IPR004045">
    <property type="entry name" value="Glutathione_S-Trfase_N"/>
</dbReference>
<dbReference type="Pfam" id="PF00043">
    <property type="entry name" value="GST_C"/>
    <property type="match status" value="1"/>
</dbReference>
<evidence type="ECO:0000259" key="2">
    <source>
        <dbReference type="PROSITE" id="PS50404"/>
    </source>
</evidence>
<evidence type="ECO:0000313" key="4">
    <source>
        <dbReference type="EMBL" id="SOE80605.1"/>
    </source>
</evidence>
<gene>
    <name evidence="4" type="ORF">SAMN05446927_3839</name>
</gene>
<comment type="caution">
    <text evidence="4">The sequence shown here is derived from an EMBL/GenBank/DDBJ whole genome shotgun (WGS) entry which is preliminary data.</text>
</comment>
<dbReference type="CDD" id="cd03048">
    <property type="entry name" value="GST_N_Ure2p_like"/>
    <property type="match status" value="1"/>
</dbReference>
<feature type="domain" description="GST C-terminal" evidence="3">
    <location>
        <begin position="95"/>
        <end position="216"/>
    </location>
</feature>
<reference evidence="4 5" key="1">
    <citation type="submission" date="2017-09" db="EMBL/GenBank/DDBJ databases">
        <authorList>
            <person name="Varghese N."/>
            <person name="Submissions S."/>
        </authorList>
    </citation>
    <scope>NUCLEOTIDE SEQUENCE [LARGE SCALE GENOMIC DNA]</scope>
    <source>
        <strain evidence="4 5">OK806</strain>
    </source>
</reference>
<dbReference type="InterPro" id="IPR036282">
    <property type="entry name" value="Glutathione-S-Trfase_C_sf"/>
</dbReference>
<dbReference type="PROSITE" id="PS50404">
    <property type="entry name" value="GST_NTER"/>
    <property type="match status" value="1"/>
</dbReference>
<name>A0A7Z7N3B9_9BURK</name>
<protein>
    <submittedName>
        <fullName evidence="4">Glutathione S-transferase</fullName>
    </submittedName>
</protein>
<dbReference type="SFLD" id="SFLDG01151">
    <property type="entry name" value="Main.2:_Nu-like"/>
    <property type="match status" value="1"/>
</dbReference>
<accession>A0A7Z7N3B9</accession>
<dbReference type="PANTHER" id="PTHR44051:SF19">
    <property type="entry name" value="DISULFIDE-BOND OXIDOREDUCTASE YFCG"/>
    <property type="match status" value="1"/>
</dbReference>
<keyword evidence="4" id="KW-0808">Transferase</keyword>
<evidence type="ECO:0000256" key="1">
    <source>
        <dbReference type="RuleBase" id="RU003494"/>
    </source>
</evidence>
<keyword evidence="5" id="KW-1185">Reference proteome</keyword>
<dbReference type="GO" id="GO:0016740">
    <property type="term" value="F:transferase activity"/>
    <property type="evidence" value="ECO:0007669"/>
    <property type="project" value="UniProtKB-KW"/>
</dbReference>
<evidence type="ECO:0000259" key="3">
    <source>
        <dbReference type="PROSITE" id="PS50405"/>
    </source>
</evidence>
<sequence>MATAANVNSSDIDFYYWPTPNGQKVAIFLEEAQVRYRVHPVDISKGMQFAPDFEKISPNNRMPVIVDRQLDASVFESGAILLHLAERTGQFIPANPQGRIEVLQWLFWQMGGLGPILGQTVFFRNYALEQLPLAIDRFTNETMRLYNVLNKRLADREYIAGEYSIADMATYPWVVQFAKQGIEIEDFPHVARWLKRIENRPAVKRAYTLAEAVRPSQLTDEQRKQLFAQQKQVA</sequence>
<dbReference type="InterPro" id="IPR010987">
    <property type="entry name" value="Glutathione-S-Trfase_C-like"/>
</dbReference>